<dbReference type="Proteomes" id="UP001152561">
    <property type="component" value="Unassembled WGS sequence"/>
</dbReference>
<organism evidence="1 2">
    <name type="scientific">Anisodus acutangulus</name>
    <dbReference type="NCBI Taxonomy" id="402998"/>
    <lineage>
        <taxon>Eukaryota</taxon>
        <taxon>Viridiplantae</taxon>
        <taxon>Streptophyta</taxon>
        <taxon>Embryophyta</taxon>
        <taxon>Tracheophyta</taxon>
        <taxon>Spermatophyta</taxon>
        <taxon>Magnoliopsida</taxon>
        <taxon>eudicotyledons</taxon>
        <taxon>Gunneridae</taxon>
        <taxon>Pentapetalae</taxon>
        <taxon>asterids</taxon>
        <taxon>lamiids</taxon>
        <taxon>Solanales</taxon>
        <taxon>Solanaceae</taxon>
        <taxon>Solanoideae</taxon>
        <taxon>Hyoscyameae</taxon>
        <taxon>Anisodus</taxon>
    </lineage>
</organism>
<reference evidence="2" key="1">
    <citation type="journal article" date="2023" name="Proc. Natl. Acad. Sci. U.S.A.">
        <title>Genomic and structural basis for evolution of tropane alkaloid biosynthesis.</title>
        <authorList>
            <person name="Wanga Y.-J."/>
            <person name="Taina T."/>
            <person name="Yua J.-Y."/>
            <person name="Lia J."/>
            <person name="Xua B."/>
            <person name="Chenc J."/>
            <person name="D'Auriad J.C."/>
            <person name="Huanga J.-P."/>
            <person name="Huanga S.-X."/>
        </authorList>
    </citation>
    <scope>NUCLEOTIDE SEQUENCE [LARGE SCALE GENOMIC DNA]</scope>
    <source>
        <strain evidence="2">cv. KIB-2019</strain>
    </source>
</reference>
<name>A0A9Q1LIA0_9SOLA</name>
<keyword evidence="2" id="KW-1185">Reference proteome</keyword>
<dbReference type="OrthoDB" id="758104at2759"/>
<proteinExistence type="predicted"/>
<sequence length="246" mass="26730">MPDLRYYSSFKLEDSPEPGCSYTLDRAPSSNNLYVGISKSNEQKSLDIQTEEGYNSDSKVTIFLDVNENLDDFGGLKTGANSSSVENIIEGTSSVVPKLDKSIPIPLPDMVFQNSTSGTAGLSAAKGSEEDAVNTDKKGFYASGLNKIHLQIQDCILLEEAKSRKDGRRSGEDGDSGACLGSNECLDAKRSNQMGRNHKIFTSTKHTAAPIDEDSEELAQTCIDMAIFFAISCKFVSISYILCNFE</sequence>
<accession>A0A9Q1LIA0</accession>
<evidence type="ECO:0000313" key="1">
    <source>
        <dbReference type="EMBL" id="KAJ8537802.1"/>
    </source>
</evidence>
<evidence type="ECO:0000313" key="2">
    <source>
        <dbReference type="Proteomes" id="UP001152561"/>
    </source>
</evidence>
<gene>
    <name evidence="1" type="ORF">K7X08_014342</name>
</gene>
<dbReference type="AlphaFoldDB" id="A0A9Q1LIA0"/>
<dbReference type="EMBL" id="JAJAGQ010000017">
    <property type="protein sequence ID" value="KAJ8537802.1"/>
    <property type="molecule type" value="Genomic_DNA"/>
</dbReference>
<comment type="caution">
    <text evidence="1">The sequence shown here is derived from an EMBL/GenBank/DDBJ whole genome shotgun (WGS) entry which is preliminary data.</text>
</comment>
<protein>
    <submittedName>
        <fullName evidence="1">Uncharacterized protein</fullName>
    </submittedName>
</protein>